<dbReference type="Proteomes" id="UP000250235">
    <property type="component" value="Unassembled WGS sequence"/>
</dbReference>
<reference evidence="2 3" key="1">
    <citation type="journal article" date="2015" name="Proc. Natl. Acad. Sci. U.S.A.">
        <title>The resurrection genome of Boea hygrometrica: A blueprint for survival of dehydration.</title>
        <authorList>
            <person name="Xiao L."/>
            <person name="Yang G."/>
            <person name="Zhang L."/>
            <person name="Yang X."/>
            <person name="Zhao S."/>
            <person name="Ji Z."/>
            <person name="Zhou Q."/>
            <person name="Hu M."/>
            <person name="Wang Y."/>
            <person name="Chen M."/>
            <person name="Xu Y."/>
            <person name="Jin H."/>
            <person name="Xiao X."/>
            <person name="Hu G."/>
            <person name="Bao F."/>
            <person name="Hu Y."/>
            <person name="Wan P."/>
            <person name="Li L."/>
            <person name="Deng X."/>
            <person name="Kuang T."/>
            <person name="Xiang C."/>
            <person name="Zhu J.K."/>
            <person name="Oliver M.J."/>
            <person name="He Y."/>
        </authorList>
    </citation>
    <scope>NUCLEOTIDE SEQUENCE [LARGE SCALE GENOMIC DNA]</scope>
    <source>
        <strain evidence="3">cv. XS01</strain>
    </source>
</reference>
<feature type="region of interest" description="Disordered" evidence="1">
    <location>
        <begin position="36"/>
        <end position="65"/>
    </location>
</feature>
<evidence type="ECO:0000313" key="2">
    <source>
        <dbReference type="EMBL" id="KZV40178.1"/>
    </source>
</evidence>
<sequence length="86" mass="10299">MLQLVQLWPTLDYEQVIMVSQLVVELIQLVMPEKMPPRRRGSVRGQTPEDSEGQNDEVQRNIPGRRRTRHIDDELICWQPVLMRWY</sequence>
<gene>
    <name evidence="2" type="ORF">F511_39222</name>
</gene>
<keyword evidence="3" id="KW-1185">Reference proteome</keyword>
<evidence type="ECO:0000313" key="3">
    <source>
        <dbReference type="Proteomes" id="UP000250235"/>
    </source>
</evidence>
<proteinExistence type="predicted"/>
<protein>
    <submittedName>
        <fullName evidence="2">NAC domain-containing protein 7-like</fullName>
    </submittedName>
</protein>
<organism evidence="2 3">
    <name type="scientific">Dorcoceras hygrometricum</name>
    <dbReference type="NCBI Taxonomy" id="472368"/>
    <lineage>
        <taxon>Eukaryota</taxon>
        <taxon>Viridiplantae</taxon>
        <taxon>Streptophyta</taxon>
        <taxon>Embryophyta</taxon>
        <taxon>Tracheophyta</taxon>
        <taxon>Spermatophyta</taxon>
        <taxon>Magnoliopsida</taxon>
        <taxon>eudicotyledons</taxon>
        <taxon>Gunneridae</taxon>
        <taxon>Pentapetalae</taxon>
        <taxon>asterids</taxon>
        <taxon>lamiids</taxon>
        <taxon>Lamiales</taxon>
        <taxon>Gesneriaceae</taxon>
        <taxon>Didymocarpoideae</taxon>
        <taxon>Trichosporeae</taxon>
        <taxon>Loxocarpinae</taxon>
        <taxon>Dorcoceras</taxon>
    </lineage>
</organism>
<evidence type="ECO:0000256" key="1">
    <source>
        <dbReference type="SAM" id="MobiDB-lite"/>
    </source>
</evidence>
<dbReference type="AlphaFoldDB" id="A0A2Z7C2U1"/>
<name>A0A2Z7C2U1_9LAMI</name>
<accession>A0A2Z7C2U1</accession>
<dbReference type="EMBL" id="KV000499">
    <property type="protein sequence ID" value="KZV40178.1"/>
    <property type="molecule type" value="Genomic_DNA"/>
</dbReference>